<organism evidence="8 9">
    <name type="scientific">Thermanaerosceptrum fracticalcis</name>
    <dbReference type="NCBI Taxonomy" id="1712410"/>
    <lineage>
        <taxon>Bacteria</taxon>
        <taxon>Bacillati</taxon>
        <taxon>Bacillota</taxon>
        <taxon>Clostridia</taxon>
        <taxon>Eubacteriales</taxon>
        <taxon>Peptococcaceae</taxon>
        <taxon>Thermanaerosceptrum</taxon>
    </lineage>
</organism>
<evidence type="ECO:0000256" key="6">
    <source>
        <dbReference type="ARBA" id="ARBA00023136"/>
    </source>
</evidence>
<dbReference type="PANTHER" id="PTHR43299:SF1">
    <property type="entry name" value="UPF0718 PROTEIN YRAQ"/>
    <property type="match status" value="1"/>
</dbReference>
<dbReference type="EMBL" id="CP045798">
    <property type="protein sequence ID" value="QNB44987.1"/>
    <property type="molecule type" value="Genomic_DNA"/>
</dbReference>
<evidence type="ECO:0000256" key="4">
    <source>
        <dbReference type="ARBA" id="ARBA00022692"/>
    </source>
</evidence>
<evidence type="ECO:0000313" key="8">
    <source>
        <dbReference type="EMBL" id="QNB44987.1"/>
    </source>
</evidence>
<gene>
    <name evidence="8" type="ORF">BR63_00790</name>
</gene>
<keyword evidence="4 7" id="KW-0812">Transmembrane</keyword>
<sequence>MGEALAGRLKYYFGSWAPKYIAYGVASVSGVILAVCSCAILPLFAKIIILLPLIAGIVYISRKWFTKEQVADWMYETWSLAQKLFPVLLAGVFGALFYFST</sequence>
<keyword evidence="5 7" id="KW-1133">Transmembrane helix</keyword>
<evidence type="ECO:0000256" key="3">
    <source>
        <dbReference type="ARBA" id="ARBA00022475"/>
    </source>
</evidence>
<evidence type="ECO:0000313" key="9">
    <source>
        <dbReference type="Proteomes" id="UP000515847"/>
    </source>
</evidence>
<dbReference type="OrthoDB" id="9777774at2"/>
<evidence type="ECO:0000256" key="5">
    <source>
        <dbReference type="ARBA" id="ARBA00022989"/>
    </source>
</evidence>
<dbReference type="InterPro" id="IPR005524">
    <property type="entry name" value="DUF318"/>
</dbReference>
<comment type="similarity">
    <text evidence="2">Belongs to the UPF0718 family.</text>
</comment>
<dbReference type="PANTHER" id="PTHR43299">
    <property type="entry name" value="UPF0718 PROTEIN YRAQ"/>
    <property type="match status" value="1"/>
</dbReference>
<dbReference type="AlphaFoldDB" id="A0A7G6DYT3"/>
<feature type="transmembrane region" description="Helical" evidence="7">
    <location>
        <begin position="20"/>
        <end position="36"/>
    </location>
</feature>
<protein>
    <submittedName>
        <fullName evidence="8">Uncharacterized protein</fullName>
    </submittedName>
</protein>
<evidence type="ECO:0000256" key="2">
    <source>
        <dbReference type="ARBA" id="ARBA00006386"/>
    </source>
</evidence>
<feature type="transmembrane region" description="Helical" evidence="7">
    <location>
        <begin position="43"/>
        <end position="60"/>
    </location>
</feature>
<evidence type="ECO:0000256" key="1">
    <source>
        <dbReference type="ARBA" id="ARBA00004651"/>
    </source>
</evidence>
<dbReference type="RefSeq" id="WP_034425574.1">
    <property type="nucleotide sequence ID" value="NZ_CP045798.1"/>
</dbReference>
<reference evidence="8 9" key="1">
    <citation type="journal article" date="2019" name="Front. Microbiol.">
        <title>Thermoanaerosceptrum fracticalcis gen. nov. sp. nov., a Novel Fumarate-Fermenting Microorganism From a Deep Fractured Carbonate Aquifer of the US Great Basin.</title>
        <authorList>
            <person name="Hamilton-Brehm S.D."/>
            <person name="Stewart L.E."/>
            <person name="Zavarin M."/>
            <person name="Caldwell M."/>
            <person name="Lawson P.A."/>
            <person name="Onstott T.C."/>
            <person name="Grzymski J."/>
            <person name="Neveux I."/>
            <person name="Lollar B.S."/>
            <person name="Russell C.E."/>
            <person name="Moser D.P."/>
        </authorList>
    </citation>
    <scope>NUCLEOTIDE SEQUENCE [LARGE SCALE GENOMIC DNA]</scope>
    <source>
        <strain evidence="8 9">DRI-13</strain>
    </source>
</reference>
<evidence type="ECO:0000256" key="7">
    <source>
        <dbReference type="SAM" id="Phobius"/>
    </source>
</evidence>
<proteinExistence type="inferred from homology"/>
<dbReference type="KEGG" id="tfr:BR63_00790"/>
<dbReference type="Proteomes" id="UP000515847">
    <property type="component" value="Chromosome"/>
</dbReference>
<dbReference type="GO" id="GO:0005886">
    <property type="term" value="C:plasma membrane"/>
    <property type="evidence" value="ECO:0007669"/>
    <property type="project" value="UniProtKB-SubCell"/>
</dbReference>
<accession>A0A7G6DYT3</accession>
<name>A0A7G6DYT3_THEFR</name>
<comment type="subcellular location">
    <subcellularLocation>
        <location evidence="1">Cell membrane</location>
        <topology evidence="1">Multi-pass membrane protein</topology>
    </subcellularLocation>
</comment>
<keyword evidence="3" id="KW-1003">Cell membrane</keyword>
<keyword evidence="6 7" id="KW-0472">Membrane</keyword>
<dbReference type="Pfam" id="PF03773">
    <property type="entry name" value="ArsP_1"/>
    <property type="match status" value="1"/>
</dbReference>
<feature type="transmembrane region" description="Helical" evidence="7">
    <location>
        <begin position="80"/>
        <end position="99"/>
    </location>
</feature>
<keyword evidence="9" id="KW-1185">Reference proteome</keyword>